<dbReference type="InterPro" id="IPR046953">
    <property type="entry name" value="Spore_GerAC-like_C"/>
</dbReference>
<gene>
    <name evidence="10" type="ORF">CAB88_03500</name>
</gene>
<dbReference type="RefSeq" id="WP_000722252.1">
    <property type="nucleotide sequence ID" value="NZ_CP015350.1"/>
</dbReference>
<dbReference type="PANTHER" id="PTHR35789:SF1">
    <property type="entry name" value="SPORE GERMINATION PROTEIN B3"/>
    <property type="match status" value="1"/>
</dbReference>
<evidence type="ECO:0000259" key="8">
    <source>
        <dbReference type="Pfam" id="PF05504"/>
    </source>
</evidence>
<dbReference type="GO" id="GO:0016020">
    <property type="term" value="C:membrane"/>
    <property type="evidence" value="ECO:0007669"/>
    <property type="project" value="UniProtKB-SubCell"/>
</dbReference>
<dbReference type="InterPro" id="IPR057336">
    <property type="entry name" value="GerAC_N"/>
</dbReference>
<proteinExistence type="inferred from homology"/>
<evidence type="ECO:0000313" key="10">
    <source>
        <dbReference type="EMBL" id="ARP56205.1"/>
    </source>
</evidence>
<sequence length="361" mass="41090">MKKILLHLIIIIFFILQTGCTQTYIVDTQRIIHVAGFDITKNKRFQGTILFPEYTHGVKSKPETQSTSARSLETIASRLNAKSPHNVVVGQMRVVLFGKALGERGMGEIITNLQRDPNIGRDVQLAIVDGSAEELLNYGKKNGSLYIADLLEQNIRNENIPQTALDIFLYNYYSSVCDAYVPYLKMDDNHSVAVKGLAFLKGDKVVMYTDKRHSVLAKLLINPTKNGRYEAAITKDKHKGMVVIQNLAGENKYDIDQTGDIPKVKIHLKLNGLIKNSPNWIDLRKKTNINYIKKQIERNVEKDCEDLIKQFQEKKIDPLGIRDEIRSHTRKWNIKQIRNMYQNVAVDINLDLNIVQSGIGE</sequence>
<dbReference type="InterPro" id="IPR038501">
    <property type="entry name" value="Spore_GerAC_C_sf"/>
</dbReference>
<dbReference type="NCBIfam" id="TIGR02887">
    <property type="entry name" value="spore_ger_x_C"/>
    <property type="match status" value="1"/>
</dbReference>
<comment type="subcellular location">
    <subcellularLocation>
        <location evidence="1">Membrane</location>
        <topology evidence="1">Lipid-anchor</topology>
    </subcellularLocation>
</comment>
<evidence type="ECO:0000256" key="7">
    <source>
        <dbReference type="ARBA" id="ARBA00023288"/>
    </source>
</evidence>
<dbReference type="AlphaFoldDB" id="A0A1B1L114"/>
<dbReference type="GO" id="GO:0009847">
    <property type="term" value="P:spore germination"/>
    <property type="evidence" value="ECO:0007669"/>
    <property type="project" value="InterPro"/>
</dbReference>
<reference evidence="10 11" key="1">
    <citation type="submission" date="2017-04" db="EMBL/GenBank/DDBJ databases">
        <title>Complete Genome Sequence of Bacillus thuringiensis type Strain ATCC 10792.</title>
        <authorList>
            <person name="Oh D.-H."/>
            <person name="Park B.-J."/>
            <person name="Shuai W."/>
            <person name="Chelliah R."/>
        </authorList>
    </citation>
    <scope>NUCLEOTIDE SEQUENCE [LARGE SCALE GENOMIC DNA]</scope>
    <source>
        <strain evidence="10 11">ATCC 10792</strain>
    </source>
</reference>
<feature type="domain" description="Spore germination protein N-terminal" evidence="9">
    <location>
        <begin position="26"/>
        <end position="185"/>
    </location>
</feature>
<dbReference type="GeneID" id="67465342"/>
<dbReference type="Pfam" id="PF25198">
    <property type="entry name" value="Spore_GerAC_N"/>
    <property type="match status" value="1"/>
</dbReference>
<dbReference type="Gene3D" id="3.30.300.210">
    <property type="entry name" value="Nutrient germinant receptor protein C, domain 3"/>
    <property type="match status" value="1"/>
</dbReference>
<accession>A0A1B1L114</accession>
<dbReference type="EMBL" id="CP021061">
    <property type="protein sequence ID" value="ARP56205.1"/>
    <property type="molecule type" value="Genomic_DNA"/>
</dbReference>
<evidence type="ECO:0000256" key="4">
    <source>
        <dbReference type="ARBA" id="ARBA00022729"/>
    </source>
</evidence>
<comment type="similarity">
    <text evidence="2">Belongs to the GerABKC lipoprotein family.</text>
</comment>
<evidence type="ECO:0000256" key="3">
    <source>
        <dbReference type="ARBA" id="ARBA00022544"/>
    </source>
</evidence>
<feature type="domain" description="Spore germination GerAC-like C-terminal" evidence="8">
    <location>
        <begin position="196"/>
        <end position="358"/>
    </location>
</feature>
<evidence type="ECO:0000256" key="2">
    <source>
        <dbReference type="ARBA" id="ARBA00007886"/>
    </source>
</evidence>
<dbReference type="Pfam" id="PF05504">
    <property type="entry name" value="Spore_GerAC"/>
    <property type="match status" value="1"/>
</dbReference>
<evidence type="ECO:0000256" key="6">
    <source>
        <dbReference type="ARBA" id="ARBA00023139"/>
    </source>
</evidence>
<dbReference type="InterPro" id="IPR008844">
    <property type="entry name" value="Spore_GerAC-like"/>
</dbReference>
<keyword evidence="6" id="KW-0564">Palmitate</keyword>
<evidence type="ECO:0000313" key="11">
    <source>
        <dbReference type="Proteomes" id="UP000194143"/>
    </source>
</evidence>
<name>A0A1B1L114_BACTU</name>
<keyword evidence="3" id="KW-0309">Germination</keyword>
<organism evidence="10 11">
    <name type="scientific">Bacillus thuringiensis</name>
    <dbReference type="NCBI Taxonomy" id="1428"/>
    <lineage>
        <taxon>Bacteria</taxon>
        <taxon>Bacillati</taxon>
        <taxon>Bacillota</taxon>
        <taxon>Bacilli</taxon>
        <taxon>Bacillales</taxon>
        <taxon>Bacillaceae</taxon>
        <taxon>Bacillus</taxon>
        <taxon>Bacillus cereus group</taxon>
    </lineage>
</organism>
<evidence type="ECO:0000256" key="1">
    <source>
        <dbReference type="ARBA" id="ARBA00004635"/>
    </source>
</evidence>
<evidence type="ECO:0000256" key="5">
    <source>
        <dbReference type="ARBA" id="ARBA00023136"/>
    </source>
</evidence>
<evidence type="ECO:0000259" key="9">
    <source>
        <dbReference type="Pfam" id="PF25198"/>
    </source>
</evidence>
<keyword evidence="11" id="KW-1185">Reference proteome</keyword>
<keyword evidence="4" id="KW-0732">Signal</keyword>
<dbReference type="PANTHER" id="PTHR35789">
    <property type="entry name" value="SPORE GERMINATION PROTEIN B3"/>
    <property type="match status" value="1"/>
</dbReference>
<keyword evidence="7" id="KW-0449">Lipoprotein</keyword>
<protein>
    <submittedName>
        <fullName evidence="10">Spore gernimation protein GerC</fullName>
    </submittedName>
</protein>
<keyword evidence="5" id="KW-0472">Membrane</keyword>
<dbReference type="Proteomes" id="UP000194143">
    <property type="component" value="Chromosome"/>
</dbReference>